<evidence type="ECO:0000313" key="1">
    <source>
        <dbReference type="EMBL" id="VXB29799.1"/>
    </source>
</evidence>
<name>A0AAX3J2H0_9GAMM</name>
<protein>
    <submittedName>
        <fullName evidence="1">Uncharacterized protein</fullName>
    </submittedName>
</protein>
<dbReference type="AlphaFoldDB" id="A0AAX3J2H0"/>
<evidence type="ECO:0000313" key="2">
    <source>
        <dbReference type="Proteomes" id="UP000433737"/>
    </source>
</evidence>
<dbReference type="Proteomes" id="UP000433737">
    <property type="component" value="Unassembled WGS sequence"/>
</dbReference>
<accession>A0AAX3J2H0</accession>
<sequence>MAKTAIKFTFAFQTVKISACYIAQNLKPAGQGVPGWGFYARIFHVRSFCTADYRFAFTGLWCRSSGV</sequence>
<proteinExistence type="predicted"/>
<organism evidence="1 2">
    <name type="scientific">Pantoea brenneri</name>
    <dbReference type="NCBI Taxonomy" id="472694"/>
    <lineage>
        <taxon>Bacteria</taxon>
        <taxon>Pseudomonadati</taxon>
        <taxon>Pseudomonadota</taxon>
        <taxon>Gammaproteobacteria</taxon>
        <taxon>Enterobacterales</taxon>
        <taxon>Erwiniaceae</taxon>
        <taxon>Pantoea</taxon>
    </lineage>
</organism>
<comment type="caution">
    <text evidence="1">The sequence shown here is derived from an EMBL/GenBank/DDBJ whole genome shotgun (WGS) entry which is preliminary data.</text>
</comment>
<reference evidence="1 2" key="1">
    <citation type="submission" date="2019-10" db="EMBL/GenBank/DDBJ databases">
        <authorList>
            <person name="Karimi E."/>
        </authorList>
    </citation>
    <scope>NUCLEOTIDE SEQUENCE [LARGE SCALE GENOMIC DNA]</scope>
    <source>
        <strain evidence="1">Pantoea sp. 111</strain>
    </source>
</reference>
<gene>
    <name evidence="1" type="ORF">PANT111_130283</name>
</gene>
<dbReference type="EMBL" id="CABWMH010000005">
    <property type="protein sequence ID" value="VXB29799.1"/>
    <property type="molecule type" value="Genomic_DNA"/>
</dbReference>